<evidence type="ECO:0000256" key="1">
    <source>
        <dbReference type="ARBA" id="ARBA00022723"/>
    </source>
</evidence>
<dbReference type="RefSeq" id="WP_114407515.1">
    <property type="nucleotide sequence ID" value="NZ_QOWE01000015.1"/>
</dbReference>
<dbReference type="PANTHER" id="PTHR10587">
    <property type="entry name" value="GLYCOSYL TRANSFERASE-RELATED"/>
    <property type="match status" value="1"/>
</dbReference>
<evidence type="ECO:0000259" key="3">
    <source>
        <dbReference type="Pfam" id="PF01522"/>
    </source>
</evidence>
<proteinExistence type="predicted"/>
<dbReference type="InterPro" id="IPR002509">
    <property type="entry name" value="NODB_dom"/>
</dbReference>
<keyword evidence="1" id="KW-0479">Metal-binding</keyword>
<name>A0A368JK63_9BACT</name>
<evidence type="ECO:0000313" key="5">
    <source>
        <dbReference type="Proteomes" id="UP000253383"/>
    </source>
</evidence>
<dbReference type="AlphaFoldDB" id="A0A368JK63"/>
<dbReference type="CDD" id="cd10960">
    <property type="entry name" value="CE4_NodB_like_1"/>
    <property type="match status" value="1"/>
</dbReference>
<dbReference type="GO" id="GO:0005975">
    <property type="term" value="P:carbohydrate metabolic process"/>
    <property type="evidence" value="ECO:0007669"/>
    <property type="project" value="InterPro"/>
</dbReference>
<dbReference type="PANTHER" id="PTHR10587:SF133">
    <property type="entry name" value="CHITIN DEACETYLASE 1-RELATED"/>
    <property type="match status" value="1"/>
</dbReference>
<dbReference type="GO" id="GO:0046872">
    <property type="term" value="F:metal ion binding"/>
    <property type="evidence" value="ECO:0007669"/>
    <property type="project" value="UniProtKB-KW"/>
</dbReference>
<dbReference type="InterPro" id="IPR050248">
    <property type="entry name" value="Polysacc_deacetylase_ArnD"/>
</dbReference>
<dbReference type="OrthoDB" id="115239at2"/>
<keyword evidence="5" id="KW-1185">Reference proteome</keyword>
<reference evidence="4 5" key="1">
    <citation type="submission" date="2018-07" db="EMBL/GenBank/DDBJ databases">
        <title>Genome analysis of Larkinella rosea.</title>
        <authorList>
            <person name="Zhou Z."/>
            <person name="Wang G."/>
        </authorList>
    </citation>
    <scope>NUCLEOTIDE SEQUENCE [LARGE SCALE GENOMIC DNA]</scope>
    <source>
        <strain evidence="5">zzj9</strain>
    </source>
</reference>
<evidence type="ECO:0000313" key="4">
    <source>
        <dbReference type="EMBL" id="RCR68050.1"/>
    </source>
</evidence>
<dbReference type="InterPro" id="IPR011330">
    <property type="entry name" value="Glyco_hydro/deAcase_b/a-brl"/>
</dbReference>
<protein>
    <submittedName>
        <fullName evidence="4">Polysaccharide deacetylase</fullName>
    </submittedName>
</protein>
<sequence length="333" mass="38010">MATVVKVRANNNIIIGSTNQAFKLRFRLFIGFWLLTSQLWAQKKIVITVDDLPGVTSYYRTPDGRLIMNQKLVRHFQTHRVPAIGFVVSQWLYRNGAPDPNQVNVLKLWLDAGLELGNHTFSHKDYTVITIPDYLDEVMGGEKIVKPLVEQRGKPFRFFRHPFLRKGETPAKKDSLERFLVQHNYREAPVTVDNYDFLFSHAYDNALLKGDTASAAEVGRQYLDYMTAYVRYYEAQSDSLFGRPIPQTLLTHANTINAVYMGDLLKRLSQSGYTFISLEEALNDGAYRSKDGYIGKGGISWMHRWALTQGKKGAFFKGEPEVPAMVTKLAEEK</sequence>
<dbReference type="Proteomes" id="UP000253383">
    <property type="component" value="Unassembled WGS sequence"/>
</dbReference>
<dbReference type="Gene3D" id="3.20.20.370">
    <property type="entry name" value="Glycoside hydrolase/deacetylase"/>
    <property type="match status" value="1"/>
</dbReference>
<organism evidence="4 5">
    <name type="scientific">Larkinella punicea</name>
    <dbReference type="NCBI Taxonomy" id="2315727"/>
    <lineage>
        <taxon>Bacteria</taxon>
        <taxon>Pseudomonadati</taxon>
        <taxon>Bacteroidota</taxon>
        <taxon>Cytophagia</taxon>
        <taxon>Cytophagales</taxon>
        <taxon>Spirosomataceae</taxon>
        <taxon>Larkinella</taxon>
    </lineage>
</organism>
<comment type="caution">
    <text evidence="4">The sequence shown here is derived from an EMBL/GenBank/DDBJ whole genome shotgun (WGS) entry which is preliminary data.</text>
</comment>
<dbReference type="Pfam" id="PF01522">
    <property type="entry name" value="Polysacc_deac_1"/>
    <property type="match status" value="1"/>
</dbReference>
<dbReference type="GO" id="GO:0016810">
    <property type="term" value="F:hydrolase activity, acting on carbon-nitrogen (but not peptide) bonds"/>
    <property type="evidence" value="ECO:0007669"/>
    <property type="project" value="InterPro"/>
</dbReference>
<dbReference type="EMBL" id="QOWE01000015">
    <property type="protein sequence ID" value="RCR68050.1"/>
    <property type="molecule type" value="Genomic_DNA"/>
</dbReference>
<gene>
    <name evidence="4" type="ORF">DUE52_18475</name>
</gene>
<dbReference type="SUPFAM" id="SSF88713">
    <property type="entry name" value="Glycoside hydrolase/deacetylase"/>
    <property type="match status" value="1"/>
</dbReference>
<evidence type="ECO:0000256" key="2">
    <source>
        <dbReference type="ARBA" id="ARBA00022801"/>
    </source>
</evidence>
<dbReference type="GO" id="GO:0016020">
    <property type="term" value="C:membrane"/>
    <property type="evidence" value="ECO:0007669"/>
    <property type="project" value="TreeGrafter"/>
</dbReference>
<accession>A0A368JK63</accession>
<keyword evidence="2" id="KW-0378">Hydrolase</keyword>
<feature type="domain" description="NodB homology" evidence="3">
    <location>
        <begin position="42"/>
        <end position="165"/>
    </location>
</feature>